<dbReference type="Proteomes" id="UP000325641">
    <property type="component" value="Chromosome"/>
</dbReference>
<feature type="chain" id="PRO_5024970864" evidence="2">
    <location>
        <begin position="22"/>
        <end position="154"/>
    </location>
</feature>
<evidence type="ECO:0000313" key="3">
    <source>
        <dbReference type="EMBL" id="QFI71195.1"/>
    </source>
</evidence>
<feature type="signal peptide" evidence="2">
    <location>
        <begin position="1"/>
        <end position="21"/>
    </location>
</feature>
<dbReference type="KEGG" id="bbet:F8237_01695"/>
<dbReference type="EMBL" id="CP044543">
    <property type="protein sequence ID" value="QFI71195.1"/>
    <property type="molecule type" value="Genomic_DNA"/>
</dbReference>
<keyword evidence="1" id="KW-0812">Transmembrane</keyword>
<dbReference type="OrthoDB" id="8444784at2"/>
<organism evidence="3 4">
    <name type="scientific">Bradyrhizobium betae</name>
    <dbReference type="NCBI Taxonomy" id="244734"/>
    <lineage>
        <taxon>Bacteria</taxon>
        <taxon>Pseudomonadati</taxon>
        <taxon>Pseudomonadota</taxon>
        <taxon>Alphaproteobacteria</taxon>
        <taxon>Hyphomicrobiales</taxon>
        <taxon>Nitrobacteraceae</taxon>
        <taxon>Bradyrhizobium</taxon>
    </lineage>
</organism>
<keyword evidence="1" id="KW-0472">Membrane</keyword>
<evidence type="ECO:0000256" key="2">
    <source>
        <dbReference type="SAM" id="SignalP"/>
    </source>
</evidence>
<protein>
    <submittedName>
        <fullName evidence="3">Uncharacterized protein</fullName>
    </submittedName>
</protein>
<gene>
    <name evidence="3" type="ORF">F8237_01695</name>
</gene>
<dbReference type="AlphaFoldDB" id="A0A5P6NZ14"/>
<keyword evidence="1" id="KW-1133">Transmembrane helix</keyword>
<reference evidence="4" key="1">
    <citation type="submission" date="2019-10" db="EMBL/GenBank/DDBJ databases">
        <title>Complete Genome Sequence of Bradyrhizobium betae type strain PL7HG1T.</title>
        <authorList>
            <person name="Bromfield E.S.P."/>
            <person name="Cloutier S."/>
        </authorList>
    </citation>
    <scope>NUCLEOTIDE SEQUENCE [LARGE SCALE GENOMIC DNA]</scope>
    <source>
        <strain evidence="4">PL7HG1</strain>
    </source>
</reference>
<feature type="transmembrane region" description="Helical" evidence="1">
    <location>
        <begin position="129"/>
        <end position="151"/>
    </location>
</feature>
<keyword evidence="2" id="KW-0732">Signal</keyword>
<name>A0A5P6NZ14_9BRAD</name>
<dbReference type="RefSeq" id="WP_151642105.1">
    <property type="nucleotide sequence ID" value="NZ_CP044543.1"/>
</dbReference>
<sequence length="154" mass="16403">MGIFMGFFAKVVAFFSSQAFLGLANGVVSVLNKRSDSAVAINQADVGAGRDVDLAQINANLATMHEQAALATLRWGWWGTRWLMLAAALPPVIHSGMVYLDSCPFWWHDVGSWGVARAPGVYEGQELSIIATVVGVLTVQTIGGGIVSAIIKKK</sequence>
<accession>A0A5P6NZ14</accession>
<evidence type="ECO:0000313" key="4">
    <source>
        <dbReference type="Proteomes" id="UP000325641"/>
    </source>
</evidence>
<proteinExistence type="predicted"/>
<evidence type="ECO:0000256" key="1">
    <source>
        <dbReference type="SAM" id="Phobius"/>
    </source>
</evidence>